<sequence>MHAGGGLSGLPAASHGHLRPRVGQPTVGQRLTGLRMARRRQQRLVPPLGALVRSLGAKRRPGQKMTWVGRLGLE</sequence>
<organism evidence="2 3">
    <name type="scientific">Morella rubra</name>
    <name type="common">Chinese bayberry</name>
    <dbReference type="NCBI Taxonomy" id="262757"/>
    <lineage>
        <taxon>Eukaryota</taxon>
        <taxon>Viridiplantae</taxon>
        <taxon>Streptophyta</taxon>
        <taxon>Embryophyta</taxon>
        <taxon>Tracheophyta</taxon>
        <taxon>Spermatophyta</taxon>
        <taxon>Magnoliopsida</taxon>
        <taxon>eudicotyledons</taxon>
        <taxon>Gunneridae</taxon>
        <taxon>Pentapetalae</taxon>
        <taxon>rosids</taxon>
        <taxon>fabids</taxon>
        <taxon>Fagales</taxon>
        <taxon>Myricaceae</taxon>
        <taxon>Morella</taxon>
    </lineage>
</organism>
<evidence type="ECO:0000313" key="2">
    <source>
        <dbReference type="EMBL" id="KAB1213051.1"/>
    </source>
</evidence>
<dbReference type="EMBL" id="RXIC02000023">
    <property type="protein sequence ID" value="KAB1213051.1"/>
    <property type="molecule type" value="Genomic_DNA"/>
</dbReference>
<dbReference type="Proteomes" id="UP000516437">
    <property type="component" value="Chromosome 5"/>
</dbReference>
<gene>
    <name evidence="2" type="ORF">CJ030_MR5G018716</name>
</gene>
<evidence type="ECO:0000313" key="3">
    <source>
        <dbReference type="Proteomes" id="UP000516437"/>
    </source>
</evidence>
<reference evidence="2 3" key="1">
    <citation type="journal article" date="2019" name="Plant Biotechnol. J.">
        <title>The red bayberry genome and genetic basis of sex determination.</title>
        <authorList>
            <person name="Jia H.M."/>
            <person name="Jia H.J."/>
            <person name="Cai Q.L."/>
            <person name="Wang Y."/>
            <person name="Zhao H.B."/>
            <person name="Yang W.F."/>
            <person name="Wang G.Y."/>
            <person name="Li Y.H."/>
            <person name="Zhan D.L."/>
            <person name="Shen Y.T."/>
            <person name="Niu Q.F."/>
            <person name="Chang L."/>
            <person name="Qiu J."/>
            <person name="Zhao L."/>
            <person name="Xie H.B."/>
            <person name="Fu W.Y."/>
            <person name="Jin J."/>
            <person name="Li X.W."/>
            <person name="Jiao Y."/>
            <person name="Zhou C.C."/>
            <person name="Tu T."/>
            <person name="Chai C.Y."/>
            <person name="Gao J.L."/>
            <person name="Fan L.J."/>
            <person name="van de Weg E."/>
            <person name="Wang J.Y."/>
            <person name="Gao Z.S."/>
        </authorList>
    </citation>
    <scope>NUCLEOTIDE SEQUENCE [LARGE SCALE GENOMIC DNA]</scope>
    <source>
        <tissue evidence="2">Leaves</tissue>
    </source>
</reference>
<feature type="region of interest" description="Disordered" evidence="1">
    <location>
        <begin position="1"/>
        <end position="28"/>
    </location>
</feature>
<proteinExistence type="predicted"/>
<comment type="caution">
    <text evidence="2">The sequence shown here is derived from an EMBL/GenBank/DDBJ whole genome shotgun (WGS) entry which is preliminary data.</text>
</comment>
<dbReference type="AlphaFoldDB" id="A0A6A1VJL6"/>
<protein>
    <submittedName>
        <fullName evidence="2">Uncharacterized protein</fullName>
    </submittedName>
</protein>
<keyword evidence="3" id="KW-1185">Reference proteome</keyword>
<evidence type="ECO:0000256" key="1">
    <source>
        <dbReference type="SAM" id="MobiDB-lite"/>
    </source>
</evidence>
<accession>A0A6A1VJL6</accession>
<name>A0A6A1VJL6_9ROSI</name>